<dbReference type="Pfam" id="PF03091">
    <property type="entry name" value="CutA1"/>
    <property type="match status" value="1"/>
</dbReference>
<comment type="similarity">
    <text evidence="1">Belongs to the CutA family.</text>
</comment>
<dbReference type="SUPFAM" id="SSF54913">
    <property type="entry name" value="GlnB-like"/>
    <property type="match status" value="1"/>
</dbReference>
<dbReference type="RefSeq" id="WP_084285874.1">
    <property type="nucleotide sequence ID" value="NZ_FWXJ01000019.1"/>
</dbReference>
<reference evidence="2 3" key="1">
    <citation type="submission" date="2017-04" db="EMBL/GenBank/DDBJ databases">
        <authorList>
            <person name="Afonso C.L."/>
            <person name="Miller P.J."/>
            <person name="Scott M.A."/>
            <person name="Spackman E."/>
            <person name="Goraichik I."/>
            <person name="Dimitrov K.M."/>
            <person name="Suarez D.L."/>
            <person name="Swayne D.E."/>
        </authorList>
    </citation>
    <scope>NUCLEOTIDE SEQUENCE [LARGE SCALE GENOMIC DNA]</scope>
    <source>
        <strain evidence="2 3">VK13</strain>
    </source>
</reference>
<dbReference type="EMBL" id="FWXJ01000019">
    <property type="protein sequence ID" value="SMC80673.1"/>
    <property type="molecule type" value="Genomic_DNA"/>
</dbReference>
<dbReference type="InterPro" id="IPR004323">
    <property type="entry name" value="Ion_tolerance_CutA"/>
</dbReference>
<dbReference type="InterPro" id="IPR015867">
    <property type="entry name" value="N-reg_PII/ATP_PRibTrfase_C"/>
</dbReference>
<dbReference type="OrthoDB" id="37622at2"/>
<gene>
    <name evidence="2" type="ORF">SAMN06296008_11948</name>
</gene>
<dbReference type="PANTHER" id="PTHR23419:SF8">
    <property type="entry name" value="FI09726P"/>
    <property type="match status" value="1"/>
</dbReference>
<dbReference type="GO" id="GO:0005507">
    <property type="term" value="F:copper ion binding"/>
    <property type="evidence" value="ECO:0007669"/>
    <property type="project" value="TreeGrafter"/>
</dbReference>
<evidence type="ECO:0000256" key="1">
    <source>
        <dbReference type="ARBA" id="ARBA00010169"/>
    </source>
</evidence>
<dbReference type="Proteomes" id="UP000192708">
    <property type="component" value="Unassembled WGS sequence"/>
</dbReference>
<evidence type="ECO:0000313" key="3">
    <source>
        <dbReference type="Proteomes" id="UP000192708"/>
    </source>
</evidence>
<dbReference type="PANTHER" id="PTHR23419">
    <property type="entry name" value="DIVALENT CATION TOLERANCE CUTA-RELATED"/>
    <property type="match status" value="1"/>
</dbReference>
<keyword evidence="3" id="KW-1185">Reference proteome</keyword>
<accession>A0A1W2C692</accession>
<protein>
    <submittedName>
        <fullName evidence="2">Divalent cation tolerance protein</fullName>
    </submittedName>
</protein>
<organism evidence="2 3">
    <name type="scientific">Polynucleobacter kasalickyi</name>
    <dbReference type="NCBI Taxonomy" id="1938817"/>
    <lineage>
        <taxon>Bacteria</taxon>
        <taxon>Pseudomonadati</taxon>
        <taxon>Pseudomonadota</taxon>
        <taxon>Betaproteobacteria</taxon>
        <taxon>Burkholderiales</taxon>
        <taxon>Burkholderiaceae</taxon>
        <taxon>Polynucleobacter</taxon>
    </lineage>
</organism>
<dbReference type="Gene3D" id="3.30.70.120">
    <property type="match status" value="1"/>
</dbReference>
<proteinExistence type="inferred from homology"/>
<dbReference type="GO" id="GO:0010038">
    <property type="term" value="P:response to metal ion"/>
    <property type="evidence" value="ECO:0007669"/>
    <property type="project" value="InterPro"/>
</dbReference>
<dbReference type="STRING" id="1938817.SAMN06296008_11948"/>
<evidence type="ECO:0000313" key="2">
    <source>
        <dbReference type="EMBL" id="SMC80673.1"/>
    </source>
</evidence>
<dbReference type="AlphaFoldDB" id="A0A1W2C692"/>
<sequence>MQYEPIIVQFSAPSTEVAESIGTHLLHEKMIACVHISSPVKSIYHWEGEVEQSTECIVQAKTFSIFWAPIEAKILELHPYSVPEILALPIRDISHYYYVWMIQEIIEKGNN</sequence>
<dbReference type="InterPro" id="IPR011322">
    <property type="entry name" value="N-reg_PII-like_a/b"/>
</dbReference>
<name>A0A1W2C692_9BURK</name>